<dbReference type="GO" id="GO:0050660">
    <property type="term" value="F:flavin adenine dinucleotide binding"/>
    <property type="evidence" value="ECO:0007669"/>
    <property type="project" value="InterPro"/>
</dbReference>
<keyword evidence="10" id="KW-0413">Isomerase</keyword>
<dbReference type="EMBL" id="QLYX01000025">
    <property type="protein sequence ID" value="RAY10786.1"/>
    <property type="molecule type" value="Genomic_DNA"/>
</dbReference>
<dbReference type="InterPro" id="IPR052542">
    <property type="entry name" value="Cholesterol_Oxidase"/>
</dbReference>
<keyword evidence="5" id="KW-0274">FAD</keyword>
<dbReference type="Pfam" id="PF05199">
    <property type="entry name" value="GMC_oxred_C"/>
    <property type="match status" value="1"/>
</dbReference>
<dbReference type="EC" id="5.3.3.1" evidence="11"/>
<evidence type="ECO:0000256" key="6">
    <source>
        <dbReference type="ARBA" id="ARBA00023002"/>
    </source>
</evidence>
<dbReference type="SUPFAM" id="SSF51905">
    <property type="entry name" value="FAD/NAD(P)-binding domain"/>
    <property type="match status" value="1"/>
</dbReference>
<dbReference type="PANTHER" id="PTHR47470">
    <property type="entry name" value="CHOLESTEROL OXIDASE"/>
    <property type="match status" value="1"/>
</dbReference>
<dbReference type="PROSITE" id="PS51318">
    <property type="entry name" value="TAT"/>
    <property type="match status" value="1"/>
</dbReference>
<comment type="similarity">
    <text evidence="2">Belongs to the GMC oxidoreductase family.</text>
</comment>
<keyword evidence="6" id="KW-0560">Oxidoreductase</keyword>
<comment type="cofactor">
    <cofactor evidence="1">
        <name>FAD</name>
        <dbReference type="ChEBI" id="CHEBI:57692"/>
    </cofactor>
</comment>
<keyword evidence="19" id="KW-1185">Reference proteome</keyword>
<evidence type="ECO:0000256" key="8">
    <source>
        <dbReference type="ARBA" id="ARBA00023166"/>
    </source>
</evidence>
<dbReference type="InterPro" id="IPR006311">
    <property type="entry name" value="TAT_signal"/>
</dbReference>
<dbReference type="PANTHER" id="PTHR47470:SF1">
    <property type="entry name" value="FAD-DEPENDENT OXIDOREDUCTASE 2 FAD BINDING DOMAIN-CONTAINING PROTEIN"/>
    <property type="match status" value="1"/>
</dbReference>
<dbReference type="InterPro" id="IPR036188">
    <property type="entry name" value="FAD/NAD-bd_sf"/>
</dbReference>
<gene>
    <name evidence="18" type="ORF">DPM19_33895</name>
</gene>
<evidence type="ECO:0000313" key="18">
    <source>
        <dbReference type="EMBL" id="RAY10786.1"/>
    </source>
</evidence>
<organism evidence="18 19">
    <name type="scientific">Actinomadura craniellae</name>
    <dbReference type="NCBI Taxonomy" id="2231787"/>
    <lineage>
        <taxon>Bacteria</taxon>
        <taxon>Bacillati</taxon>
        <taxon>Actinomycetota</taxon>
        <taxon>Actinomycetes</taxon>
        <taxon>Streptosporangiales</taxon>
        <taxon>Thermomonosporaceae</taxon>
        <taxon>Actinomadura</taxon>
    </lineage>
</organism>
<evidence type="ECO:0000256" key="3">
    <source>
        <dbReference type="ARBA" id="ARBA00022548"/>
    </source>
</evidence>
<evidence type="ECO:0000256" key="4">
    <source>
        <dbReference type="ARBA" id="ARBA00022630"/>
    </source>
</evidence>
<reference evidence="18 19" key="1">
    <citation type="submission" date="2018-06" db="EMBL/GenBank/DDBJ databases">
        <title>Actinomadura craniellae sp. nov. isolated from marine sponge Craniella sp.</title>
        <authorList>
            <person name="Li L."/>
            <person name="Xu Q.H."/>
            <person name="Lin H.W."/>
            <person name="Lu Y.H."/>
        </authorList>
    </citation>
    <scope>NUCLEOTIDE SEQUENCE [LARGE SCALE GENOMIC DNA]</scope>
    <source>
        <strain evidence="18 19">LHW63021</strain>
    </source>
</reference>
<evidence type="ECO:0000256" key="1">
    <source>
        <dbReference type="ARBA" id="ARBA00001974"/>
    </source>
</evidence>
<evidence type="ECO:0000256" key="15">
    <source>
        <dbReference type="ARBA" id="ARBA00049778"/>
    </source>
</evidence>
<evidence type="ECO:0000256" key="10">
    <source>
        <dbReference type="ARBA" id="ARBA00023235"/>
    </source>
</evidence>
<dbReference type="AlphaFoldDB" id="A0A365GVE6"/>
<dbReference type="GO" id="GO:0004769">
    <property type="term" value="F:steroid Delta-isomerase activity"/>
    <property type="evidence" value="ECO:0007669"/>
    <property type="project" value="UniProtKB-EC"/>
</dbReference>
<evidence type="ECO:0000256" key="5">
    <source>
        <dbReference type="ARBA" id="ARBA00022827"/>
    </source>
</evidence>
<evidence type="ECO:0000256" key="13">
    <source>
        <dbReference type="ARBA" id="ARBA00049723"/>
    </source>
</evidence>
<evidence type="ECO:0000256" key="7">
    <source>
        <dbReference type="ARBA" id="ARBA00023098"/>
    </source>
</evidence>
<dbReference type="GO" id="GO:0008203">
    <property type="term" value="P:cholesterol metabolic process"/>
    <property type="evidence" value="ECO:0007669"/>
    <property type="project" value="UniProtKB-KW"/>
</dbReference>
<dbReference type="OrthoDB" id="517968at2"/>
<dbReference type="Pfam" id="PF00732">
    <property type="entry name" value="GMC_oxred_N"/>
    <property type="match status" value="1"/>
</dbReference>
<dbReference type="Pfam" id="PF22500">
    <property type="entry name" value="GMC_oxred_C_1st"/>
    <property type="match status" value="1"/>
</dbReference>
<dbReference type="InterPro" id="IPR000172">
    <property type="entry name" value="GMC_OxRdtase_N"/>
</dbReference>
<sequence length="546" mass="58495">MHDPTLQGPGSKGLSRRGFMVGTGSMLGLGALGHTGTAQAATARTIASIGNGAHVPVLVIGTGYGGSVAALRLAQAGVNVHMVEMGMAWDTPGSDGKIFPRITEPDQRSFWLRTRTKQPLSNFLGFPIDRNIPRYTGILDAEDFSGITVYQGRGIGGGSLVNGGMAVTPRQEHFGSILPSVNAGEMYTTYYPRANATLGVNHVDPAWWETTACYQYARVGRKHAQRSNFPYVLVPSVYDFEYMKQEMAGSVPKSATDTELLYGNNHGKKSLQKTYLAQARATGRVTISPLHKVTSVVPASGGGYTITIEQLNTNGDVVATKTVTANRVFFAAGSVGTSKLLVKLKATGALPGLNGEIGKGWGENGNVMCGRANHLWDPTGSLQATVPTGGIDNWNAGGAFAEVAPLPTGIETWASFYLSITNTPQRAQFTWNASAGRVDLNWQTSWKQTSINMAKTIFDKINSKEGTIYRTDLFGVYKIWGDHLTYHPLGGAVLNRATDNYGRLHGYSGLYVIDGALIPGNTTVNPFVTITALAERNIEKIIATDL</sequence>
<keyword evidence="4" id="KW-0285">Flavoprotein</keyword>
<evidence type="ECO:0000259" key="16">
    <source>
        <dbReference type="Pfam" id="PF00732"/>
    </source>
</evidence>
<keyword evidence="8" id="KW-1207">Sterol metabolism</keyword>
<dbReference type="Gene3D" id="3.50.50.60">
    <property type="entry name" value="FAD/NAD(P)-binding domain"/>
    <property type="match status" value="1"/>
</dbReference>
<keyword evidence="9" id="KW-0753">Steroid metabolism</keyword>
<evidence type="ECO:0000256" key="14">
    <source>
        <dbReference type="ARBA" id="ARBA00049744"/>
    </source>
</evidence>
<feature type="domain" description="Glucose-methanol-choline oxidoreductase N-terminal" evidence="16">
    <location>
        <begin position="143"/>
        <end position="342"/>
    </location>
</feature>
<dbReference type="Gene3D" id="3.30.410.10">
    <property type="entry name" value="Cholesterol Oxidase, domain 2"/>
    <property type="match status" value="1"/>
</dbReference>
<dbReference type="InterPro" id="IPR007867">
    <property type="entry name" value="GMC_OxRtase_C"/>
</dbReference>
<evidence type="ECO:0000259" key="17">
    <source>
        <dbReference type="Pfam" id="PF05199"/>
    </source>
</evidence>
<proteinExistence type="inferred from homology"/>
<keyword evidence="3" id="KW-0153">Cholesterol metabolism</keyword>
<comment type="pathway">
    <text evidence="12">Steroid metabolism; cholesterol degradation.</text>
</comment>
<dbReference type="GO" id="GO:0016995">
    <property type="term" value="F:cholesterol oxidase activity"/>
    <property type="evidence" value="ECO:0007669"/>
    <property type="project" value="UniProtKB-EC"/>
</dbReference>
<comment type="caution">
    <text evidence="18">The sequence shown here is derived from an EMBL/GenBank/DDBJ whole genome shotgun (WGS) entry which is preliminary data.</text>
</comment>
<evidence type="ECO:0000256" key="12">
    <source>
        <dbReference type="ARBA" id="ARBA00049645"/>
    </source>
</evidence>
<keyword evidence="7" id="KW-0443">Lipid metabolism</keyword>
<accession>A0A365GVE6</accession>
<name>A0A365GVE6_9ACTN</name>
<evidence type="ECO:0000256" key="9">
    <source>
        <dbReference type="ARBA" id="ARBA00023221"/>
    </source>
</evidence>
<evidence type="ECO:0000256" key="2">
    <source>
        <dbReference type="ARBA" id="ARBA00010790"/>
    </source>
</evidence>
<dbReference type="EC" id="1.1.3.6" evidence="13"/>
<evidence type="ECO:0000256" key="11">
    <source>
        <dbReference type="ARBA" id="ARBA00038856"/>
    </source>
</evidence>
<dbReference type="Proteomes" id="UP000251891">
    <property type="component" value="Unassembled WGS sequence"/>
</dbReference>
<dbReference type="SUPFAM" id="SSF54373">
    <property type="entry name" value="FAD-linked reductases, C-terminal domain"/>
    <property type="match status" value="1"/>
</dbReference>
<protein>
    <recommendedName>
        <fullName evidence="14">Cholesterol oxidase</fullName>
        <ecNumber evidence="13">1.1.3.6</ecNumber>
        <ecNumber evidence="11">5.3.3.1</ecNumber>
    </recommendedName>
    <alternativeName>
        <fullName evidence="15">Cholesterol isomerase</fullName>
    </alternativeName>
</protein>
<evidence type="ECO:0000313" key="19">
    <source>
        <dbReference type="Proteomes" id="UP000251891"/>
    </source>
</evidence>
<feature type="domain" description="Glucose-methanol-choline oxidoreductase C-terminal" evidence="17">
    <location>
        <begin position="485"/>
        <end position="534"/>
    </location>
</feature>